<dbReference type="OrthoDB" id="194358at2759"/>
<keyword evidence="6 8" id="KW-0443">Lipid metabolism</keyword>
<accession>M2V5T0</accession>
<dbReference type="InterPro" id="IPR016035">
    <property type="entry name" value="Acyl_Trfase/lysoPLipase"/>
</dbReference>
<dbReference type="GO" id="GO:0016042">
    <property type="term" value="P:lipid catabolic process"/>
    <property type="evidence" value="ECO:0007669"/>
    <property type="project" value="UniProtKB-UniRule"/>
</dbReference>
<dbReference type="STRING" id="701091.M2V5T0"/>
<reference evidence="11 12" key="1">
    <citation type="journal article" date="2012" name="PLoS Pathog.">
        <title>Diverse lifestyles and strategies of plant pathogenesis encoded in the genomes of eighteen Dothideomycetes fungi.</title>
        <authorList>
            <person name="Ohm R.A."/>
            <person name="Feau N."/>
            <person name="Henrissat B."/>
            <person name="Schoch C.L."/>
            <person name="Horwitz B.A."/>
            <person name="Barry K.W."/>
            <person name="Condon B.J."/>
            <person name="Copeland A.C."/>
            <person name="Dhillon B."/>
            <person name="Glaser F."/>
            <person name="Hesse C.N."/>
            <person name="Kosti I."/>
            <person name="LaButti K."/>
            <person name="Lindquist E.A."/>
            <person name="Lucas S."/>
            <person name="Salamov A.A."/>
            <person name="Bradshaw R.E."/>
            <person name="Ciuffetti L."/>
            <person name="Hamelin R.C."/>
            <person name="Kema G.H.J."/>
            <person name="Lawrence C."/>
            <person name="Scott J.A."/>
            <person name="Spatafora J.W."/>
            <person name="Turgeon B.G."/>
            <person name="de Wit P.J.G.M."/>
            <person name="Zhong S."/>
            <person name="Goodwin S.B."/>
            <person name="Grigoriev I.V."/>
        </authorList>
    </citation>
    <scope>NUCLEOTIDE SEQUENCE [LARGE SCALE GENOMIC DNA]</scope>
    <source>
        <strain evidence="12">C5 / ATCC 48332 / race O</strain>
    </source>
</reference>
<dbReference type="Gene3D" id="3.40.1090.10">
    <property type="entry name" value="Cytosolic phospholipase A2 catalytic domain"/>
    <property type="match status" value="1"/>
</dbReference>
<sequence length="957" mass="106867">MDAVPWITYDTSCRGNTLTHHEPCQHIIENVKSDTKPSYITLLGKRSKAVLLAHLLGKAADVPVHKQVYLWCSPRLRSGTTPIVVIDCNIQNTNAPDPNPIRQTRNATVLTISNTNNIGATLCGNIFSLFSSVVCCFVDDFGGLAAVADWLAEQLVAMPASDLRTVPRILLVMEISSDSFDESIAANKAKSLIINALEGKKGYLNAQRDIKLRLGEINVLGLRSSKSTAVCARSLKRRLLALSQTAMRERANSHIQFSFSHFRNISLEILRWLCGDCPKPFSLVDATRPLGFSCDLLQHCIEDFLKQMPSQAWLWHFAAPLIASALLLASYPPRAHDYLFENIYSEPCRTAISSYTPFAGIQKKFVAAILCEFRAMFTDYKVNGLPSRDNHRKTLTLHHTHLAEFRSHQSCFSCFMRMPEKVLPCGHALCDACIRTLGIRSRFEKNTYDIPECVLCGVNYRNSTFRFVPPTAGIRILSIDGGGVRGVIPLAFLKHIDSLLAPLCCSVKDQFDFVCGTSAGGLVVIGMFLLQWSASESLERFEDVASKTFGRRKALVTRAFQLIMGYVQDGQYSLAAIQDAFRKAFNSPLQMFNPLKNDTKVAVTTTTVKDSLPWLFTNYNGGKRSNNIGYDVIRADRADSDITVSDAACCTSAAPWFFKPQVVGSLGAFQDGGLQHNNPASIAQWEMQFLWPNKPQPDFALSLGTGTSSPTVVSKSPTISRFYIRLFKSFMRNLDGEDAWKRFLNSISPNVRQRFHRLNIRLAGPEPSLDDTFVIPELKSKVAQTIDEDRPRISSIFDSMIASIFYFELDNLPTLGNTGYDCSGFIFCRLDIPPDGLRYLYNRLLTTDSWFLIQGTPVSCVQNGYVPKSLPPFRRHISFQVETLEEMLTISIRGIISKPLLISGFPTTIQKLIEAQQLDSPYGTVDHVDQKPLPTIPRKRSAKSPHWITRGMKRACI</sequence>
<evidence type="ECO:0000259" key="9">
    <source>
        <dbReference type="PROSITE" id="PS50089"/>
    </source>
</evidence>
<dbReference type="GO" id="GO:0047499">
    <property type="term" value="F:calcium-independent phospholipase A2 activity"/>
    <property type="evidence" value="ECO:0007669"/>
    <property type="project" value="TreeGrafter"/>
</dbReference>
<feature type="short sequence motif" description="GXGXXG" evidence="8">
    <location>
        <begin position="481"/>
        <end position="486"/>
    </location>
</feature>
<dbReference type="PANTHER" id="PTHR24185">
    <property type="entry name" value="CALCIUM-INDEPENDENT PHOSPHOLIPASE A2-GAMMA"/>
    <property type="match status" value="1"/>
</dbReference>
<evidence type="ECO:0000259" key="10">
    <source>
        <dbReference type="PROSITE" id="PS51635"/>
    </source>
</evidence>
<dbReference type="PROSITE" id="PS50089">
    <property type="entry name" value="ZF_RING_2"/>
    <property type="match status" value="1"/>
</dbReference>
<dbReference type="GO" id="GO:0046486">
    <property type="term" value="P:glycerolipid metabolic process"/>
    <property type="evidence" value="ECO:0007669"/>
    <property type="project" value="UniProtKB-ARBA"/>
</dbReference>
<evidence type="ECO:0000313" key="11">
    <source>
        <dbReference type="EMBL" id="EMD95297.1"/>
    </source>
</evidence>
<organism evidence="11 12">
    <name type="scientific">Cochliobolus heterostrophus (strain C5 / ATCC 48332 / race O)</name>
    <name type="common">Southern corn leaf blight fungus</name>
    <name type="synonym">Bipolaris maydis</name>
    <dbReference type="NCBI Taxonomy" id="701091"/>
    <lineage>
        <taxon>Eukaryota</taxon>
        <taxon>Fungi</taxon>
        <taxon>Dikarya</taxon>
        <taxon>Ascomycota</taxon>
        <taxon>Pezizomycotina</taxon>
        <taxon>Dothideomycetes</taxon>
        <taxon>Pleosporomycetidae</taxon>
        <taxon>Pleosporales</taxon>
        <taxon>Pleosporineae</taxon>
        <taxon>Pleosporaceae</taxon>
        <taxon>Bipolaris</taxon>
    </lineage>
</organism>
<evidence type="ECO:0000256" key="7">
    <source>
        <dbReference type="PROSITE-ProRule" id="PRU00175"/>
    </source>
</evidence>
<evidence type="ECO:0000313" key="12">
    <source>
        <dbReference type="Proteomes" id="UP000016936"/>
    </source>
</evidence>
<evidence type="ECO:0000256" key="5">
    <source>
        <dbReference type="ARBA" id="ARBA00022963"/>
    </source>
</evidence>
<proteinExistence type="predicted"/>
<evidence type="ECO:0000256" key="1">
    <source>
        <dbReference type="ARBA" id="ARBA00022723"/>
    </source>
</evidence>
<dbReference type="InterPro" id="IPR002641">
    <property type="entry name" value="PNPLA_dom"/>
</dbReference>
<evidence type="ECO:0000256" key="2">
    <source>
        <dbReference type="ARBA" id="ARBA00022771"/>
    </source>
</evidence>
<dbReference type="eggNOG" id="KOG4231">
    <property type="taxonomic scope" value="Eukaryota"/>
</dbReference>
<dbReference type="CDD" id="cd07199">
    <property type="entry name" value="Pat17_PNPLA8_PNPLA9_like"/>
    <property type="match status" value="1"/>
</dbReference>
<keyword evidence="1" id="KW-0479">Metal-binding</keyword>
<evidence type="ECO:0000256" key="4">
    <source>
        <dbReference type="ARBA" id="ARBA00022833"/>
    </source>
</evidence>
<keyword evidence="5 8" id="KW-0442">Lipid degradation</keyword>
<feature type="active site" description="Nucleophile" evidence="8">
    <location>
        <position position="518"/>
    </location>
</feature>
<dbReference type="Pfam" id="PF01734">
    <property type="entry name" value="Patatin"/>
    <property type="match status" value="1"/>
</dbReference>
<dbReference type="PROSITE" id="PS51635">
    <property type="entry name" value="PNPLA"/>
    <property type="match status" value="1"/>
</dbReference>
<evidence type="ECO:0000256" key="3">
    <source>
        <dbReference type="ARBA" id="ARBA00022801"/>
    </source>
</evidence>
<feature type="domain" description="RING-type" evidence="9">
    <location>
        <begin position="411"/>
        <end position="456"/>
    </location>
</feature>
<feature type="short sequence motif" description="GXSXG" evidence="8">
    <location>
        <begin position="516"/>
        <end position="520"/>
    </location>
</feature>
<dbReference type="InterPro" id="IPR001841">
    <property type="entry name" value="Znf_RING"/>
</dbReference>
<dbReference type="Proteomes" id="UP000016936">
    <property type="component" value="Unassembled WGS sequence"/>
</dbReference>
<gene>
    <name evidence="11" type="ORF">COCHEDRAFT_1153109</name>
</gene>
<evidence type="ECO:0000256" key="6">
    <source>
        <dbReference type="ARBA" id="ARBA00023098"/>
    </source>
</evidence>
<feature type="domain" description="PNPLA" evidence="10">
    <location>
        <begin position="477"/>
        <end position="684"/>
    </location>
</feature>
<name>M2V5T0_COCH5</name>
<dbReference type="PANTHER" id="PTHR24185:SF1">
    <property type="entry name" value="CALCIUM-INDEPENDENT PHOSPHOLIPASE A2-GAMMA"/>
    <property type="match status" value="1"/>
</dbReference>
<feature type="short sequence motif" description="DGA/G" evidence="8">
    <location>
        <begin position="671"/>
        <end position="673"/>
    </location>
</feature>
<dbReference type="OMA" id="AACCTSA"/>
<dbReference type="GO" id="GO:0016020">
    <property type="term" value="C:membrane"/>
    <property type="evidence" value="ECO:0007669"/>
    <property type="project" value="TreeGrafter"/>
</dbReference>
<dbReference type="GO" id="GO:0008270">
    <property type="term" value="F:zinc ion binding"/>
    <property type="evidence" value="ECO:0007669"/>
    <property type="project" value="UniProtKB-KW"/>
</dbReference>
<keyword evidence="12" id="KW-1185">Reference proteome</keyword>
<dbReference type="HOGENOM" id="CLU_003059_1_1_1"/>
<keyword evidence="3 8" id="KW-0378">Hydrolase</keyword>
<reference evidence="12" key="2">
    <citation type="journal article" date="2013" name="PLoS Genet.">
        <title>Comparative genome structure, secondary metabolite, and effector coding capacity across Cochliobolus pathogens.</title>
        <authorList>
            <person name="Condon B.J."/>
            <person name="Leng Y."/>
            <person name="Wu D."/>
            <person name="Bushley K.E."/>
            <person name="Ohm R.A."/>
            <person name="Otillar R."/>
            <person name="Martin J."/>
            <person name="Schackwitz W."/>
            <person name="Grimwood J."/>
            <person name="MohdZainudin N."/>
            <person name="Xue C."/>
            <person name="Wang R."/>
            <person name="Manning V.A."/>
            <person name="Dhillon B."/>
            <person name="Tu Z.J."/>
            <person name="Steffenson B.J."/>
            <person name="Salamov A."/>
            <person name="Sun H."/>
            <person name="Lowry S."/>
            <person name="LaButti K."/>
            <person name="Han J."/>
            <person name="Copeland A."/>
            <person name="Lindquist E."/>
            <person name="Barry K."/>
            <person name="Schmutz J."/>
            <person name="Baker S.E."/>
            <person name="Ciuffetti L.M."/>
            <person name="Grigoriev I.V."/>
            <person name="Zhong S."/>
            <person name="Turgeon B.G."/>
        </authorList>
    </citation>
    <scope>NUCLEOTIDE SEQUENCE [LARGE SCALE GENOMIC DNA]</scope>
    <source>
        <strain evidence="12">C5 / ATCC 48332 / race O</strain>
    </source>
</reference>
<dbReference type="AlphaFoldDB" id="M2V5T0"/>
<evidence type="ECO:0000256" key="8">
    <source>
        <dbReference type="PROSITE-ProRule" id="PRU01161"/>
    </source>
</evidence>
<dbReference type="SUPFAM" id="SSF52151">
    <property type="entry name" value="FabD/lysophospholipase-like"/>
    <property type="match status" value="1"/>
</dbReference>
<dbReference type="InterPro" id="IPR017907">
    <property type="entry name" value="Znf_RING_CS"/>
</dbReference>
<dbReference type="GO" id="GO:0019369">
    <property type="term" value="P:arachidonate metabolic process"/>
    <property type="evidence" value="ECO:0007669"/>
    <property type="project" value="TreeGrafter"/>
</dbReference>
<dbReference type="PROSITE" id="PS00518">
    <property type="entry name" value="ZF_RING_1"/>
    <property type="match status" value="1"/>
</dbReference>
<keyword evidence="2 7" id="KW-0863">Zinc-finger</keyword>
<protein>
    <recommendedName>
        <fullName evidence="13">PNPLA domain-containing protein</fullName>
    </recommendedName>
</protein>
<evidence type="ECO:0008006" key="13">
    <source>
        <dbReference type="Google" id="ProtNLM"/>
    </source>
</evidence>
<dbReference type="EMBL" id="KB445571">
    <property type="protein sequence ID" value="EMD95297.1"/>
    <property type="molecule type" value="Genomic_DNA"/>
</dbReference>
<feature type="active site" description="Proton acceptor" evidence="8">
    <location>
        <position position="671"/>
    </location>
</feature>
<keyword evidence="4" id="KW-0862">Zinc</keyword>